<gene>
    <name evidence="10" type="ORF">ED312_20275</name>
</gene>
<dbReference type="InterPro" id="IPR036942">
    <property type="entry name" value="Beta-barrel_TonB_sf"/>
</dbReference>
<feature type="signal peptide" evidence="8">
    <location>
        <begin position="1"/>
        <end position="22"/>
    </location>
</feature>
<evidence type="ECO:0000256" key="8">
    <source>
        <dbReference type="SAM" id="SignalP"/>
    </source>
</evidence>
<sequence>MILKFTQKLTFLLAFIVQLSFAQEKTITGNVTDGQGMPLPGANIVVKGTSTGTQTDFDGNYSITVGVGQVLQFTYVGMATAERTVGASATIDLRMEEDAQALEEVIVVAYGEQSERAIVGSVAKIDSQVIETQQLTDVTTAIQGSVPGVNIIAAGGQPGDNPTIRVRGIGSINAAADPLIVVDGAPFNGNLNTISQDQIESMSVLKDASSTALYGSRGANGVILITTKKGKLNSPARVNFSTSLGFADQAVKFHDFIDADQYMELSWESLRNRNMTDGMTPQEAANAASNGLVEHLGYNPYNNAIPVGPDGRLVSTARKWNTNWEDRIMNRNALRQQYGLTVSGGSEKTTYFFSANYLAQEGSVKTSDFNRATTRLNIDTRVNGWLSLGLGSSYSTQVQNYPEQSGSAYQSAIQWIYSVSPIYPLYRRDTEGKLVLDNSGKPIYDYGNTPGQRINASRTPLSGENAVGALYNYKVKNNRDNFTANGYAKIDFTENLSFKTNLSYEKYLFDKYSYAHNGFGYAANVDGRVSQDRDLTTTLNLINALNYNNTFGKHRLNVDVIQEAYQLEIRTLKAQGTGFLPNVYELNGSTTPEKVGGYTAKERLTSILARVAYNYDNRYFIEGSYRGDSSSRFAEKYRWGDFYSVGASWIVSEEEFLRNNEVLNYLKIKASYGELGNNRGIGYFPYLQLFNTGWNQGPNTGVLLGGVTDSLLSWEKTASFNVGLDMAFFNNRLEATVEYYNKESVDLIYDKPLSPSTGNSEIKTNVGAVRNYGVEVSLNSVNVSTAKFRWTTGLNFSFDRNKITELTQDGFISGTKRWEEGRSLYDFYIQEWAGVDPETGQGLWYKDVLDANGEPTGEKETTSVYAEASRNYVGKSSLPDVIGGLTNYFKLGDWDMNILFNFSMGGYIYDSQYARIMGSLSSAGGAASVDMRNRWQNPGDMTDVPKVTTENNDYNSTSTRFLFKNNYLRLKALNFGYNLPTAILDNYGINNIRVYFQGDNLLTFKSHKGIDPEQSLGGTTNYRSYNQRIFSLGLNIGF</sequence>
<dbReference type="NCBIfam" id="TIGR04056">
    <property type="entry name" value="OMP_RagA_SusC"/>
    <property type="match status" value="1"/>
</dbReference>
<feature type="domain" description="TonB-dependent receptor plug" evidence="9">
    <location>
        <begin position="116"/>
        <end position="222"/>
    </location>
</feature>
<evidence type="ECO:0000256" key="1">
    <source>
        <dbReference type="ARBA" id="ARBA00004571"/>
    </source>
</evidence>
<keyword evidence="4 7" id="KW-0812">Transmembrane</keyword>
<evidence type="ECO:0000256" key="5">
    <source>
        <dbReference type="ARBA" id="ARBA00023136"/>
    </source>
</evidence>
<dbReference type="OrthoDB" id="9768177at2"/>
<evidence type="ECO:0000256" key="7">
    <source>
        <dbReference type="PROSITE-ProRule" id="PRU01360"/>
    </source>
</evidence>
<organism evidence="10 11">
    <name type="scientific">Sinomicrobium pectinilyticum</name>
    <dbReference type="NCBI Taxonomy" id="1084421"/>
    <lineage>
        <taxon>Bacteria</taxon>
        <taxon>Pseudomonadati</taxon>
        <taxon>Bacteroidota</taxon>
        <taxon>Flavobacteriia</taxon>
        <taxon>Flavobacteriales</taxon>
        <taxon>Flavobacteriaceae</taxon>
        <taxon>Sinomicrobium</taxon>
    </lineage>
</organism>
<dbReference type="RefSeq" id="WP_123217849.1">
    <property type="nucleotide sequence ID" value="NZ_RJTM01000151.1"/>
</dbReference>
<dbReference type="SUPFAM" id="SSF49464">
    <property type="entry name" value="Carboxypeptidase regulatory domain-like"/>
    <property type="match status" value="1"/>
</dbReference>
<evidence type="ECO:0000256" key="3">
    <source>
        <dbReference type="ARBA" id="ARBA00022452"/>
    </source>
</evidence>
<dbReference type="PROSITE" id="PS52016">
    <property type="entry name" value="TONB_DEPENDENT_REC_3"/>
    <property type="match status" value="1"/>
</dbReference>
<accession>A0A3N0DQP4</accession>
<keyword evidence="8" id="KW-0732">Signal</keyword>
<dbReference type="NCBIfam" id="TIGR04057">
    <property type="entry name" value="SusC_RagA_signa"/>
    <property type="match status" value="1"/>
</dbReference>
<dbReference type="Gene3D" id="2.40.170.20">
    <property type="entry name" value="TonB-dependent receptor, beta-barrel domain"/>
    <property type="match status" value="1"/>
</dbReference>
<dbReference type="Proteomes" id="UP000267469">
    <property type="component" value="Unassembled WGS sequence"/>
</dbReference>
<protein>
    <submittedName>
        <fullName evidence="10">TonB-dependent receptor</fullName>
    </submittedName>
</protein>
<dbReference type="SUPFAM" id="SSF56935">
    <property type="entry name" value="Porins"/>
    <property type="match status" value="1"/>
</dbReference>
<proteinExistence type="inferred from homology"/>
<dbReference type="Gene3D" id="2.60.40.1120">
    <property type="entry name" value="Carboxypeptidase-like, regulatory domain"/>
    <property type="match status" value="1"/>
</dbReference>
<evidence type="ECO:0000256" key="2">
    <source>
        <dbReference type="ARBA" id="ARBA00022448"/>
    </source>
</evidence>
<feature type="chain" id="PRO_5018143775" evidence="8">
    <location>
        <begin position="23"/>
        <end position="1038"/>
    </location>
</feature>
<evidence type="ECO:0000256" key="6">
    <source>
        <dbReference type="ARBA" id="ARBA00023237"/>
    </source>
</evidence>
<comment type="similarity">
    <text evidence="7">Belongs to the TonB-dependent receptor family.</text>
</comment>
<dbReference type="InterPro" id="IPR023997">
    <property type="entry name" value="TonB-dep_OMP_SusC/RagA_CS"/>
</dbReference>
<keyword evidence="6 7" id="KW-0998">Cell outer membrane</keyword>
<dbReference type="GO" id="GO:0009279">
    <property type="term" value="C:cell outer membrane"/>
    <property type="evidence" value="ECO:0007669"/>
    <property type="project" value="UniProtKB-SubCell"/>
</dbReference>
<dbReference type="Gene3D" id="2.170.130.10">
    <property type="entry name" value="TonB-dependent receptor, plug domain"/>
    <property type="match status" value="1"/>
</dbReference>
<keyword evidence="10" id="KW-0675">Receptor</keyword>
<evidence type="ECO:0000256" key="4">
    <source>
        <dbReference type="ARBA" id="ARBA00022692"/>
    </source>
</evidence>
<dbReference type="Pfam" id="PF07715">
    <property type="entry name" value="Plug"/>
    <property type="match status" value="1"/>
</dbReference>
<dbReference type="InterPro" id="IPR037066">
    <property type="entry name" value="Plug_dom_sf"/>
</dbReference>
<name>A0A3N0DQP4_SINP1</name>
<keyword evidence="2 7" id="KW-0813">Transport</keyword>
<comment type="subcellular location">
    <subcellularLocation>
        <location evidence="1 7">Cell outer membrane</location>
        <topology evidence="1 7">Multi-pass membrane protein</topology>
    </subcellularLocation>
</comment>
<keyword evidence="11" id="KW-1185">Reference proteome</keyword>
<dbReference type="InterPro" id="IPR008969">
    <property type="entry name" value="CarboxyPept-like_regulatory"/>
</dbReference>
<dbReference type="EMBL" id="RJTM01000151">
    <property type="protein sequence ID" value="RNL77957.1"/>
    <property type="molecule type" value="Genomic_DNA"/>
</dbReference>
<dbReference type="InterPro" id="IPR023996">
    <property type="entry name" value="TonB-dep_OMP_SusC/RagA"/>
</dbReference>
<keyword evidence="5 7" id="KW-0472">Membrane</keyword>
<dbReference type="InterPro" id="IPR012910">
    <property type="entry name" value="Plug_dom"/>
</dbReference>
<comment type="caution">
    <text evidence="10">The sequence shown here is derived from an EMBL/GenBank/DDBJ whole genome shotgun (WGS) entry which is preliminary data.</text>
</comment>
<evidence type="ECO:0000313" key="10">
    <source>
        <dbReference type="EMBL" id="RNL77957.1"/>
    </source>
</evidence>
<dbReference type="InterPro" id="IPR039426">
    <property type="entry name" value="TonB-dep_rcpt-like"/>
</dbReference>
<reference evidence="10 11" key="1">
    <citation type="submission" date="2018-10" db="EMBL/GenBank/DDBJ databases">
        <title>Sinomicrobium pectinilyticum sp. nov., a pectinase-producing bacterium isolated from alkaline and saline soil, and emended description of the genus Sinomicrobium.</title>
        <authorList>
            <person name="Cheng B."/>
            <person name="Li C."/>
            <person name="Lai Q."/>
            <person name="Du M."/>
            <person name="Shao Z."/>
            <person name="Xu P."/>
            <person name="Yang C."/>
        </authorList>
    </citation>
    <scope>NUCLEOTIDE SEQUENCE [LARGE SCALE GENOMIC DNA]</scope>
    <source>
        <strain evidence="10 11">5DNS001</strain>
    </source>
</reference>
<evidence type="ECO:0000313" key="11">
    <source>
        <dbReference type="Proteomes" id="UP000267469"/>
    </source>
</evidence>
<dbReference type="Pfam" id="PF13715">
    <property type="entry name" value="CarbopepD_reg_2"/>
    <property type="match status" value="1"/>
</dbReference>
<evidence type="ECO:0000259" key="9">
    <source>
        <dbReference type="Pfam" id="PF07715"/>
    </source>
</evidence>
<dbReference type="AlphaFoldDB" id="A0A3N0DQP4"/>
<keyword evidence="3 7" id="KW-1134">Transmembrane beta strand</keyword>